<evidence type="ECO:0000313" key="3">
    <source>
        <dbReference type="EMBL" id="QIK41655.1"/>
    </source>
</evidence>
<keyword evidence="1" id="KW-0560">Oxidoreductase</keyword>
<protein>
    <submittedName>
        <fullName evidence="3">TauD/TfdA family dioxygenase</fullName>
    </submittedName>
</protein>
<dbReference type="InterPro" id="IPR042098">
    <property type="entry name" value="TauD-like_sf"/>
</dbReference>
<gene>
    <name evidence="3" type="ORF">G8E03_13395</name>
</gene>
<accession>A0A6G7VP61</accession>
<dbReference type="KEGG" id="mon:G8E03_13395"/>
<dbReference type="GO" id="GO:0016706">
    <property type="term" value="F:2-oxoglutarate-dependent dioxygenase activity"/>
    <property type="evidence" value="ECO:0007669"/>
    <property type="project" value="UniProtKB-ARBA"/>
</dbReference>
<dbReference type="Proteomes" id="UP000500791">
    <property type="component" value="Chromosome"/>
</dbReference>
<dbReference type="Gene3D" id="3.60.130.10">
    <property type="entry name" value="Clavaminate synthase-like"/>
    <property type="match status" value="1"/>
</dbReference>
<keyword evidence="3" id="KW-0223">Dioxygenase</keyword>
<sequence>MSISGQNHYDELQEHGFSRLSFPDLAYGDSLLSQFSQELQCEAFSNWHTLSPLKEDSASPVSYSGIYGLSEFPMHTDMANWRLPPRYLVLWAESGSLDVSTPLLDCREIFDASERKILARALVKPRRPVRGRLPIMRLIENSNSTDYYHRWDTMFLKPASPAGDDGMKLVSSKLEAGRSYDVCLSRPGDGVIIDNWRMLHGRSSVKEKDMKRRLRRAYLGSAR</sequence>
<name>A0A6G7VP61_9RHOB</name>
<dbReference type="Pfam" id="PF02668">
    <property type="entry name" value="TauD"/>
    <property type="match status" value="1"/>
</dbReference>
<evidence type="ECO:0000256" key="1">
    <source>
        <dbReference type="ARBA" id="ARBA00023002"/>
    </source>
</evidence>
<proteinExistence type="predicted"/>
<dbReference type="EMBL" id="CP049811">
    <property type="protein sequence ID" value="QIK41655.1"/>
    <property type="molecule type" value="Genomic_DNA"/>
</dbReference>
<keyword evidence="4" id="KW-1185">Reference proteome</keyword>
<evidence type="ECO:0000313" key="4">
    <source>
        <dbReference type="Proteomes" id="UP000500791"/>
    </source>
</evidence>
<organism evidence="3 4">
    <name type="scientific">Pontivivens nitratireducens</name>
    <dbReference type="NCBI Taxonomy" id="2758038"/>
    <lineage>
        <taxon>Bacteria</taxon>
        <taxon>Pseudomonadati</taxon>
        <taxon>Pseudomonadota</taxon>
        <taxon>Alphaproteobacteria</taxon>
        <taxon>Rhodobacterales</taxon>
        <taxon>Paracoccaceae</taxon>
        <taxon>Pontivivens</taxon>
    </lineage>
</organism>
<dbReference type="AlphaFoldDB" id="A0A6G7VP61"/>
<feature type="domain" description="TauD/TfdA-like" evidence="2">
    <location>
        <begin position="186"/>
        <end position="218"/>
    </location>
</feature>
<evidence type="ECO:0000259" key="2">
    <source>
        <dbReference type="Pfam" id="PF02668"/>
    </source>
</evidence>
<reference evidence="3 4" key="1">
    <citation type="submission" date="2020-03" db="EMBL/GenBank/DDBJ databases">
        <title>Complete genome sequence of Monaibacterium sp. ALG8 with diverse plasmids.</title>
        <authorList>
            <person name="Sun C."/>
        </authorList>
    </citation>
    <scope>NUCLEOTIDE SEQUENCE [LARGE SCALE GENOMIC DNA]</scope>
    <source>
        <strain evidence="3 4">ALG8</strain>
    </source>
</reference>
<dbReference type="SUPFAM" id="SSF51197">
    <property type="entry name" value="Clavaminate synthase-like"/>
    <property type="match status" value="1"/>
</dbReference>
<dbReference type="InterPro" id="IPR003819">
    <property type="entry name" value="TauD/TfdA-like"/>
</dbReference>